<keyword evidence="6 8" id="KW-0057">Aromatic amino acid biosynthesis</keyword>
<feature type="binding site" evidence="8">
    <location>
        <position position="85"/>
    </location>
    <ligand>
        <name>shikimate</name>
        <dbReference type="ChEBI" id="CHEBI:36208"/>
    </ligand>
</feature>
<dbReference type="InterPro" id="IPR022893">
    <property type="entry name" value="Shikimate_DH_fam"/>
</dbReference>
<evidence type="ECO:0000259" key="11">
    <source>
        <dbReference type="Pfam" id="PF18317"/>
    </source>
</evidence>
<dbReference type="EMBL" id="BKAR01000005">
    <property type="protein sequence ID" value="GEP84040.1"/>
    <property type="molecule type" value="Genomic_DNA"/>
</dbReference>
<feature type="binding site" evidence="8">
    <location>
        <position position="209"/>
    </location>
    <ligand>
        <name>NADP(+)</name>
        <dbReference type="ChEBI" id="CHEBI:58349"/>
    </ligand>
</feature>
<dbReference type="CDD" id="cd01065">
    <property type="entry name" value="NAD_bind_Shikimate_DH"/>
    <property type="match status" value="1"/>
</dbReference>
<keyword evidence="3 8" id="KW-0028">Amino-acid biosynthesis</keyword>
<dbReference type="RefSeq" id="WP_095104932.1">
    <property type="nucleotide sequence ID" value="NZ_BKAR01000005.1"/>
</dbReference>
<evidence type="ECO:0000256" key="8">
    <source>
        <dbReference type="HAMAP-Rule" id="MF_00222"/>
    </source>
</evidence>
<dbReference type="PANTHER" id="PTHR21089">
    <property type="entry name" value="SHIKIMATE DEHYDROGENASE"/>
    <property type="match status" value="1"/>
</dbReference>
<dbReference type="InterPro" id="IPR041121">
    <property type="entry name" value="SDH_C"/>
</dbReference>
<feature type="active site" description="Proton acceptor" evidence="8">
    <location>
        <position position="64"/>
    </location>
</feature>
<protein>
    <recommendedName>
        <fullName evidence="2 8">Shikimate dehydrogenase (NADP(+))</fullName>
        <shortName evidence="8">SDH</shortName>
        <ecNumber evidence="2 8">1.1.1.25</ecNumber>
    </recommendedName>
</protein>
<dbReference type="GO" id="GO:0050661">
    <property type="term" value="F:NADP binding"/>
    <property type="evidence" value="ECO:0007669"/>
    <property type="project" value="InterPro"/>
</dbReference>
<evidence type="ECO:0000259" key="10">
    <source>
        <dbReference type="Pfam" id="PF08501"/>
    </source>
</evidence>
<dbReference type="SUPFAM" id="SSF51735">
    <property type="entry name" value="NAD(P)-binding Rossmann-fold domains"/>
    <property type="match status" value="1"/>
</dbReference>
<evidence type="ECO:0000256" key="1">
    <source>
        <dbReference type="ARBA" id="ARBA00004871"/>
    </source>
</evidence>
<dbReference type="GO" id="GO:0005829">
    <property type="term" value="C:cytosol"/>
    <property type="evidence" value="ECO:0007669"/>
    <property type="project" value="TreeGrafter"/>
</dbReference>
<feature type="binding site" evidence="8">
    <location>
        <position position="211"/>
    </location>
    <ligand>
        <name>shikimate</name>
        <dbReference type="ChEBI" id="CHEBI:36208"/>
    </ligand>
</feature>
<sequence>MKYAVIGHPIQHSLSPVMHNANFKALDFEATYEALDIPPKHFHLIKEIMTEKEIDGFNITIPHKERIIPYLDEIDTHAQTIGAINTVKIVNGKWIGYNTDGIGYVKGLNRVYPNLKDACILLLGAGGASKGLAAALNQVVEQQLTVANRTMSRFDSWDLSVNTMSLKEAETHLNTFDVVINTTPAGMSDNQDVVISLDQLAPNTLVSDIVYVPAKTPILKLAEAKGNPIYNGLDMFVNQGAESFKIWTGQTADINVMKETVLEHLKRRD</sequence>
<feature type="binding site" evidence="8">
    <location>
        <begin position="13"/>
        <end position="15"/>
    </location>
    <ligand>
        <name>shikimate</name>
        <dbReference type="ChEBI" id="CHEBI:36208"/>
    </ligand>
</feature>
<comment type="caution">
    <text evidence="12">The sequence shown here is derived from an EMBL/GenBank/DDBJ whole genome shotgun (WGS) entry which is preliminary data.</text>
</comment>
<dbReference type="Gene3D" id="3.40.50.720">
    <property type="entry name" value="NAD(P)-binding Rossmann-like Domain"/>
    <property type="match status" value="1"/>
</dbReference>
<feature type="binding site" evidence="8">
    <location>
        <position position="60"/>
    </location>
    <ligand>
        <name>shikimate</name>
        <dbReference type="ChEBI" id="CHEBI:36208"/>
    </ligand>
</feature>
<dbReference type="HAMAP" id="MF_00222">
    <property type="entry name" value="Shikimate_DH_AroE"/>
    <property type="match status" value="1"/>
</dbReference>
<dbReference type="OrthoDB" id="9792692at2"/>
<feature type="domain" description="Quinate/shikimate 5-dehydrogenase/glutamyl-tRNA reductase" evidence="9">
    <location>
        <begin position="111"/>
        <end position="185"/>
    </location>
</feature>
<dbReference type="InterPro" id="IPR036291">
    <property type="entry name" value="NAD(P)-bd_dom_sf"/>
</dbReference>
<gene>
    <name evidence="8 12" type="primary">aroE</name>
    <name evidence="12" type="ORF">SPI02_06250</name>
</gene>
<dbReference type="SUPFAM" id="SSF53223">
    <property type="entry name" value="Aminoacid dehydrogenase-like, N-terminal domain"/>
    <property type="match status" value="1"/>
</dbReference>
<accession>A0A239U211</accession>
<dbReference type="Pfam" id="PF08501">
    <property type="entry name" value="Shikimate_dh_N"/>
    <property type="match status" value="1"/>
</dbReference>
<evidence type="ECO:0000256" key="7">
    <source>
        <dbReference type="ARBA" id="ARBA00049442"/>
    </source>
</evidence>
<evidence type="ECO:0000256" key="2">
    <source>
        <dbReference type="ARBA" id="ARBA00012962"/>
    </source>
</evidence>
<dbReference type="Pfam" id="PF18317">
    <property type="entry name" value="SDH_C"/>
    <property type="match status" value="1"/>
</dbReference>
<dbReference type="Gene3D" id="3.40.50.10860">
    <property type="entry name" value="Leucine Dehydrogenase, chain A, domain 1"/>
    <property type="match status" value="1"/>
</dbReference>
<keyword evidence="4 8" id="KW-0521">NADP</keyword>
<dbReference type="GO" id="GO:0019632">
    <property type="term" value="P:shikimate metabolic process"/>
    <property type="evidence" value="ECO:0007669"/>
    <property type="project" value="InterPro"/>
</dbReference>
<dbReference type="InterPro" id="IPR046346">
    <property type="entry name" value="Aminoacid_DH-like_N_sf"/>
</dbReference>
<keyword evidence="5 8" id="KW-0560">Oxidoreductase</keyword>
<evidence type="ECO:0000313" key="13">
    <source>
        <dbReference type="Proteomes" id="UP000321736"/>
    </source>
</evidence>
<proteinExistence type="inferred from homology"/>
<reference evidence="12 13" key="1">
    <citation type="submission" date="2019-07" db="EMBL/GenBank/DDBJ databases">
        <title>Whole genome shotgun sequence of Staphylococcus piscifermentans NBRC 109625.</title>
        <authorList>
            <person name="Hosoyama A."/>
            <person name="Uohara A."/>
            <person name="Ohji S."/>
            <person name="Ichikawa N."/>
        </authorList>
    </citation>
    <scope>NUCLEOTIDE SEQUENCE [LARGE SCALE GENOMIC DNA]</scope>
    <source>
        <strain evidence="12 13">NBRC 109625</strain>
    </source>
</reference>
<comment type="caution">
    <text evidence="8">Lacks conserved residue(s) required for the propagation of feature annotation.</text>
</comment>
<evidence type="ECO:0000256" key="5">
    <source>
        <dbReference type="ARBA" id="ARBA00023002"/>
    </source>
</evidence>
<comment type="subunit">
    <text evidence="8">Homodimer.</text>
</comment>
<dbReference type="GO" id="GO:0004764">
    <property type="term" value="F:shikimate 3-dehydrogenase (NADP+) activity"/>
    <property type="evidence" value="ECO:0007669"/>
    <property type="project" value="UniProtKB-UniRule"/>
</dbReference>
<evidence type="ECO:0000256" key="3">
    <source>
        <dbReference type="ARBA" id="ARBA00022605"/>
    </source>
</evidence>
<dbReference type="NCBIfam" id="TIGR00507">
    <property type="entry name" value="aroE"/>
    <property type="match status" value="1"/>
</dbReference>
<comment type="function">
    <text evidence="8">Involved in the biosynthesis of the chorismate, which leads to the biosynthesis of aromatic amino acids. Catalyzes the reversible NADPH linked reduction of 3-dehydroshikimate (DHSA) to yield shikimate (SA).</text>
</comment>
<feature type="domain" description="SDH C-terminal" evidence="11">
    <location>
        <begin position="232"/>
        <end position="262"/>
    </location>
</feature>
<comment type="pathway">
    <text evidence="1 8">Metabolic intermediate biosynthesis; chorismate biosynthesis; chorismate from D-erythrose 4-phosphate and phosphoenolpyruvate: step 4/7.</text>
</comment>
<dbReference type="InterPro" id="IPR006151">
    <property type="entry name" value="Shikm_DH/Glu-tRNA_Rdtase"/>
</dbReference>
<dbReference type="GO" id="GO:0009073">
    <property type="term" value="P:aromatic amino acid family biosynthetic process"/>
    <property type="evidence" value="ECO:0007669"/>
    <property type="project" value="UniProtKB-KW"/>
</dbReference>
<feature type="binding site" evidence="8">
    <location>
        <begin position="124"/>
        <end position="128"/>
    </location>
    <ligand>
        <name>NADP(+)</name>
        <dbReference type="ChEBI" id="CHEBI:58349"/>
    </ligand>
</feature>
<dbReference type="FunFam" id="3.40.50.10860:FF:000016">
    <property type="entry name" value="Shikimate dehydrogenase (NADP(+))"/>
    <property type="match status" value="1"/>
</dbReference>
<feature type="binding site" evidence="8">
    <location>
        <begin position="148"/>
        <end position="153"/>
    </location>
    <ligand>
        <name>NADP(+)</name>
        <dbReference type="ChEBI" id="CHEBI:58349"/>
    </ligand>
</feature>
<dbReference type="GO" id="GO:0009423">
    <property type="term" value="P:chorismate biosynthetic process"/>
    <property type="evidence" value="ECO:0007669"/>
    <property type="project" value="UniProtKB-UniRule"/>
</dbReference>
<dbReference type="UniPathway" id="UPA00053">
    <property type="reaction ID" value="UER00087"/>
</dbReference>
<feature type="binding site" evidence="8">
    <location>
        <position position="232"/>
    </location>
    <ligand>
        <name>NADP(+)</name>
        <dbReference type="ChEBI" id="CHEBI:58349"/>
    </ligand>
</feature>
<dbReference type="EC" id="1.1.1.25" evidence="2 8"/>
<dbReference type="InterPro" id="IPR013708">
    <property type="entry name" value="Shikimate_DH-bd_N"/>
</dbReference>
<comment type="catalytic activity">
    <reaction evidence="7 8">
        <text>shikimate + NADP(+) = 3-dehydroshikimate + NADPH + H(+)</text>
        <dbReference type="Rhea" id="RHEA:17737"/>
        <dbReference type="ChEBI" id="CHEBI:15378"/>
        <dbReference type="ChEBI" id="CHEBI:16630"/>
        <dbReference type="ChEBI" id="CHEBI:36208"/>
        <dbReference type="ChEBI" id="CHEBI:57783"/>
        <dbReference type="ChEBI" id="CHEBI:58349"/>
        <dbReference type="EC" id="1.1.1.25"/>
    </reaction>
</comment>
<feature type="binding site" evidence="8">
    <location>
        <position position="239"/>
    </location>
    <ligand>
        <name>shikimate</name>
        <dbReference type="ChEBI" id="CHEBI:36208"/>
    </ligand>
</feature>
<evidence type="ECO:0000259" key="9">
    <source>
        <dbReference type="Pfam" id="PF01488"/>
    </source>
</evidence>
<dbReference type="Pfam" id="PF01488">
    <property type="entry name" value="Shikimate_DH"/>
    <property type="match status" value="1"/>
</dbReference>
<comment type="similarity">
    <text evidence="8">Belongs to the shikimate dehydrogenase family.</text>
</comment>
<dbReference type="Proteomes" id="UP000321736">
    <property type="component" value="Unassembled WGS sequence"/>
</dbReference>
<dbReference type="GO" id="GO:0008652">
    <property type="term" value="P:amino acid biosynthetic process"/>
    <property type="evidence" value="ECO:0007669"/>
    <property type="project" value="UniProtKB-KW"/>
</dbReference>
<feature type="domain" description="Shikimate dehydrogenase substrate binding N-terminal" evidence="10">
    <location>
        <begin position="5"/>
        <end position="87"/>
    </location>
</feature>
<dbReference type="AlphaFoldDB" id="A0A239U211"/>
<evidence type="ECO:0000256" key="4">
    <source>
        <dbReference type="ARBA" id="ARBA00022857"/>
    </source>
</evidence>
<evidence type="ECO:0000256" key="6">
    <source>
        <dbReference type="ARBA" id="ARBA00023141"/>
    </source>
</evidence>
<feature type="binding site" evidence="8">
    <location>
        <position position="100"/>
    </location>
    <ligand>
        <name>shikimate</name>
        <dbReference type="ChEBI" id="CHEBI:36208"/>
    </ligand>
</feature>
<keyword evidence="13" id="KW-1185">Reference proteome</keyword>
<evidence type="ECO:0000313" key="12">
    <source>
        <dbReference type="EMBL" id="GEP84040.1"/>
    </source>
</evidence>
<dbReference type="PANTHER" id="PTHR21089:SF1">
    <property type="entry name" value="BIFUNCTIONAL 3-DEHYDROQUINATE DEHYDRATASE_SHIKIMATE DEHYDROGENASE, CHLOROPLASTIC"/>
    <property type="match status" value="1"/>
</dbReference>
<name>A0A239U211_9STAP</name>
<dbReference type="InterPro" id="IPR011342">
    <property type="entry name" value="Shikimate_DH"/>
</dbReference>
<organism evidence="12 13">
    <name type="scientific">Staphylococcus piscifermentans</name>
    <dbReference type="NCBI Taxonomy" id="70258"/>
    <lineage>
        <taxon>Bacteria</taxon>
        <taxon>Bacillati</taxon>
        <taxon>Bacillota</taxon>
        <taxon>Bacilli</taxon>
        <taxon>Bacillales</taxon>
        <taxon>Staphylococcaceae</taxon>
        <taxon>Staphylococcus</taxon>
    </lineage>
</organism>